<evidence type="ECO:0000256" key="5">
    <source>
        <dbReference type="SAM" id="Phobius"/>
    </source>
</evidence>
<evidence type="ECO:0000256" key="4">
    <source>
        <dbReference type="ARBA" id="ARBA00023237"/>
    </source>
</evidence>
<organism evidence="6 7">
    <name type="scientific">Deinococcus psychrotolerans</name>
    <dbReference type="NCBI Taxonomy" id="2489213"/>
    <lineage>
        <taxon>Bacteria</taxon>
        <taxon>Thermotogati</taxon>
        <taxon>Deinococcota</taxon>
        <taxon>Deinococci</taxon>
        <taxon>Deinococcales</taxon>
        <taxon>Deinococcaceae</taxon>
        <taxon>Deinococcus</taxon>
    </lineage>
</organism>
<dbReference type="RefSeq" id="WP_124868740.1">
    <property type="nucleotide sequence ID" value="NZ_CP034183.1"/>
</dbReference>
<dbReference type="GO" id="GO:0042597">
    <property type="term" value="C:periplasmic space"/>
    <property type="evidence" value="ECO:0007669"/>
    <property type="project" value="UniProtKB-SubCell"/>
</dbReference>
<evidence type="ECO:0000256" key="1">
    <source>
        <dbReference type="ARBA" id="ARBA00004203"/>
    </source>
</evidence>
<comment type="subcellular location">
    <subcellularLocation>
        <location evidence="1">Cell outer membrane</location>
        <topology evidence="1">Single-pass membrane protein</topology>
    </subcellularLocation>
    <subcellularLocation>
        <location evidence="2">Periplasm</location>
    </subcellularLocation>
</comment>
<gene>
    <name evidence="6" type="ORF">EHF33_05880</name>
</gene>
<keyword evidence="3" id="KW-0574">Periplasm</keyword>
<evidence type="ECO:0000313" key="6">
    <source>
        <dbReference type="EMBL" id="AZI42336.1"/>
    </source>
</evidence>
<evidence type="ECO:0000313" key="7">
    <source>
        <dbReference type="Proteomes" id="UP000276417"/>
    </source>
</evidence>
<keyword evidence="5" id="KW-0812">Transmembrane</keyword>
<dbReference type="NCBIfam" id="TIGR02532">
    <property type="entry name" value="IV_pilin_GFxxxE"/>
    <property type="match status" value="1"/>
</dbReference>
<dbReference type="OrthoDB" id="63128at2"/>
<dbReference type="EMBL" id="CP034183">
    <property type="protein sequence ID" value="AZI42336.1"/>
    <property type="molecule type" value="Genomic_DNA"/>
</dbReference>
<dbReference type="AlphaFoldDB" id="A0A3G8YMF9"/>
<accession>A0A3G8YMF9</accession>
<dbReference type="Proteomes" id="UP000276417">
    <property type="component" value="Chromosome 1"/>
</dbReference>
<keyword evidence="5" id="KW-0472">Membrane</keyword>
<dbReference type="Pfam" id="PF07963">
    <property type="entry name" value="N_methyl"/>
    <property type="match status" value="1"/>
</dbReference>
<dbReference type="SUPFAM" id="SSF54523">
    <property type="entry name" value="Pili subunits"/>
    <property type="match status" value="1"/>
</dbReference>
<sequence>MREQNGFTLLELLIGLAITGIILAVTTSLFTTTLFSSTDINSRNDLISEVQLAQQVIAGRTNDAIYVYPVGSVLTLNTSGASTLNTLITPSSQTWKVGTQPFLAMILPPSVPTADCQGATPSTGIVTAGCYRFFAYYPMLRSALLSSTLVDVPKADANNASQWVIMEYRQNMFSGGVAWSPGAVLSSDSVKTLSSAPTYYMGGVGRILADYIQPSLANVKFDVAAPAGITPGRVSITLTGQRFRVASTQSSLIGPQTVNVYPRNWNP</sequence>
<name>A0A3G8YMF9_9DEIO</name>
<protein>
    <submittedName>
        <fullName evidence="6">Prepilin-type N-terminal cleavage/methylation domain-containing protein</fullName>
    </submittedName>
</protein>
<keyword evidence="7" id="KW-1185">Reference proteome</keyword>
<proteinExistence type="predicted"/>
<dbReference type="KEGG" id="dph:EHF33_05880"/>
<keyword evidence="4" id="KW-0998">Cell outer membrane</keyword>
<evidence type="ECO:0000256" key="2">
    <source>
        <dbReference type="ARBA" id="ARBA00004418"/>
    </source>
</evidence>
<keyword evidence="5" id="KW-1133">Transmembrane helix</keyword>
<dbReference type="InterPro" id="IPR045584">
    <property type="entry name" value="Pilin-like"/>
</dbReference>
<dbReference type="InterPro" id="IPR012902">
    <property type="entry name" value="N_methyl_site"/>
</dbReference>
<feature type="transmembrane region" description="Helical" evidence="5">
    <location>
        <begin position="12"/>
        <end position="35"/>
    </location>
</feature>
<reference evidence="6 7" key="1">
    <citation type="submission" date="2018-11" db="EMBL/GenBank/DDBJ databases">
        <title>Deinococcus shelandsis sp. nov., isolated from South Shetland Islands soil of Antarctica.</title>
        <authorList>
            <person name="Tian J."/>
        </authorList>
    </citation>
    <scope>NUCLEOTIDE SEQUENCE [LARGE SCALE GENOMIC DNA]</scope>
    <source>
        <strain evidence="6 7">S14-83T</strain>
    </source>
</reference>
<evidence type="ECO:0000256" key="3">
    <source>
        <dbReference type="ARBA" id="ARBA00022764"/>
    </source>
</evidence>
<dbReference type="GO" id="GO:0009279">
    <property type="term" value="C:cell outer membrane"/>
    <property type="evidence" value="ECO:0007669"/>
    <property type="project" value="UniProtKB-SubCell"/>
</dbReference>